<feature type="region of interest" description="Disordered" evidence="1">
    <location>
        <begin position="334"/>
        <end position="363"/>
    </location>
</feature>
<organism evidence="4 5">
    <name type="scientific">Hoyosella altamirensis</name>
    <dbReference type="NCBI Taxonomy" id="616997"/>
    <lineage>
        <taxon>Bacteria</taxon>
        <taxon>Bacillati</taxon>
        <taxon>Actinomycetota</taxon>
        <taxon>Actinomycetes</taxon>
        <taxon>Mycobacteriales</taxon>
        <taxon>Hoyosellaceae</taxon>
        <taxon>Hoyosella</taxon>
    </lineage>
</organism>
<proteinExistence type="predicted"/>
<evidence type="ECO:0000256" key="2">
    <source>
        <dbReference type="SAM" id="Phobius"/>
    </source>
</evidence>
<evidence type="ECO:0000256" key="1">
    <source>
        <dbReference type="SAM" id="MobiDB-lite"/>
    </source>
</evidence>
<dbReference type="AlphaFoldDB" id="A0A839RR88"/>
<reference evidence="4 5" key="1">
    <citation type="submission" date="2020-08" db="EMBL/GenBank/DDBJ databases">
        <title>Sequencing the genomes of 1000 actinobacteria strains.</title>
        <authorList>
            <person name="Klenk H.-P."/>
        </authorList>
    </citation>
    <scope>NUCLEOTIDE SEQUENCE [LARGE SCALE GENOMIC DNA]</scope>
    <source>
        <strain evidence="4 5">DSM 45258</strain>
    </source>
</reference>
<keyword evidence="2" id="KW-0812">Transmembrane</keyword>
<dbReference type="Proteomes" id="UP000567922">
    <property type="component" value="Unassembled WGS sequence"/>
</dbReference>
<protein>
    <submittedName>
        <fullName evidence="4">Putative membrane protein</fullName>
    </submittedName>
</protein>
<evidence type="ECO:0000256" key="3">
    <source>
        <dbReference type="SAM" id="SignalP"/>
    </source>
</evidence>
<evidence type="ECO:0000313" key="5">
    <source>
        <dbReference type="Proteomes" id="UP000567922"/>
    </source>
</evidence>
<accession>A0A839RR88</accession>
<keyword evidence="2" id="KW-1133">Transmembrane helix</keyword>
<feature type="signal peptide" evidence="3">
    <location>
        <begin position="1"/>
        <end position="35"/>
    </location>
</feature>
<dbReference type="OrthoDB" id="9801244at2"/>
<keyword evidence="2" id="KW-0472">Membrane</keyword>
<keyword evidence="5" id="KW-1185">Reference proteome</keyword>
<feature type="transmembrane region" description="Helical" evidence="2">
    <location>
        <begin position="367"/>
        <end position="392"/>
    </location>
</feature>
<evidence type="ECO:0000313" key="4">
    <source>
        <dbReference type="EMBL" id="MBB3038473.1"/>
    </source>
</evidence>
<dbReference type="EMBL" id="JACHWS010000003">
    <property type="protein sequence ID" value="MBB3038473.1"/>
    <property type="molecule type" value="Genomic_DNA"/>
</dbReference>
<gene>
    <name evidence="4" type="ORF">FHU29_002942</name>
</gene>
<sequence length="395" mass="41242">MRHDPDRPSYRRSRIVGAGIAAAIVGSLLASPAGAQETDSPPGAEPLCVPVDRELEELSGLIVADGVVYAIPDGGSSVAVAELANVLAGDCTVTRWLRNELNPFDPEDLTVRGDNLWIADVGDNRAARETIALISMNRNDGSAVLHRLRYPDRARDAETILLDRAGMAIIVTKGVGVGEVYVPEGGTSVDDLPSPGPIDLVKAGELTFPMTETPGGPIGQFGSVLATGGAVNAEGTIAAVRTYTDIYFYADEDGDLLEALTRDPVVLPIPNEPQGEAIAFTADGDLLTASELGFPITGDPERPPAANEPLPPIQILRGVEDYVWSQVAQRAAAPEPADDVAVPPPSDPAGAGTVAEPPPDDDALDSFGARVAAVGVGLFVSVLIAGATVLWWRRK</sequence>
<comment type="caution">
    <text evidence="4">The sequence shown here is derived from an EMBL/GenBank/DDBJ whole genome shotgun (WGS) entry which is preliminary data.</text>
</comment>
<name>A0A839RR88_9ACTN</name>
<keyword evidence="3" id="KW-0732">Signal</keyword>
<feature type="chain" id="PRO_5032921405" evidence="3">
    <location>
        <begin position="36"/>
        <end position="395"/>
    </location>
</feature>
<dbReference type="RefSeq" id="WP_064440415.1">
    <property type="nucleotide sequence ID" value="NZ_BDDI01000008.1"/>
</dbReference>